<protein>
    <submittedName>
        <fullName evidence="3">Peptidoglycan/LPS O-acetylase OafA/YrhL</fullName>
    </submittedName>
</protein>
<evidence type="ECO:0000313" key="4">
    <source>
        <dbReference type="Proteomes" id="UP000295707"/>
    </source>
</evidence>
<comment type="caution">
    <text evidence="3">The sequence shown here is derived from an EMBL/GenBank/DDBJ whole genome shotgun (WGS) entry which is preliminary data.</text>
</comment>
<feature type="transmembrane region" description="Helical" evidence="1">
    <location>
        <begin position="151"/>
        <end position="167"/>
    </location>
</feature>
<feature type="transmembrane region" description="Helical" evidence="1">
    <location>
        <begin position="242"/>
        <end position="261"/>
    </location>
</feature>
<accession>A0A4R1HGC3</accession>
<evidence type="ECO:0000259" key="2">
    <source>
        <dbReference type="Pfam" id="PF01757"/>
    </source>
</evidence>
<dbReference type="GO" id="GO:0016020">
    <property type="term" value="C:membrane"/>
    <property type="evidence" value="ECO:0007669"/>
    <property type="project" value="TreeGrafter"/>
</dbReference>
<evidence type="ECO:0000313" key="3">
    <source>
        <dbReference type="EMBL" id="TCK19465.1"/>
    </source>
</evidence>
<feature type="transmembrane region" description="Helical" evidence="1">
    <location>
        <begin position="305"/>
        <end position="325"/>
    </location>
</feature>
<organism evidence="3 4">
    <name type="scientific">Thiogranum longum</name>
    <dbReference type="NCBI Taxonomy" id="1537524"/>
    <lineage>
        <taxon>Bacteria</taxon>
        <taxon>Pseudomonadati</taxon>
        <taxon>Pseudomonadota</taxon>
        <taxon>Gammaproteobacteria</taxon>
        <taxon>Chromatiales</taxon>
        <taxon>Ectothiorhodospiraceae</taxon>
        <taxon>Thiogranum</taxon>
    </lineage>
</organism>
<dbReference type="OrthoDB" id="9767863at2"/>
<feature type="transmembrane region" description="Helical" evidence="1">
    <location>
        <begin position="202"/>
        <end position="222"/>
    </location>
</feature>
<dbReference type="PANTHER" id="PTHR23028">
    <property type="entry name" value="ACETYLTRANSFERASE"/>
    <property type="match status" value="1"/>
</dbReference>
<dbReference type="Pfam" id="PF01757">
    <property type="entry name" value="Acyl_transf_3"/>
    <property type="match status" value="1"/>
</dbReference>
<feature type="domain" description="Acyltransferase 3" evidence="2">
    <location>
        <begin position="15"/>
        <end position="334"/>
    </location>
</feature>
<feature type="transmembrane region" description="Helical" evidence="1">
    <location>
        <begin position="90"/>
        <end position="111"/>
    </location>
</feature>
<keyword evidence="1" id="KW-0812">Transmembrane</keyword>
<keyword evidence="4" id="KW-1185">Reference proteome</keyword>
<dbReference type="InterPro" id="IPR002656">
    <property type="entry name" value="Acyl_transf_3_dom"/>
</dbReference>
<feature type="transmembrane region" description="Helical" evidence="1">
    <location>
        <begin position="172"/>
        <end position="190"/>
    </location>
</feature>
<dbReference type="InterPro" id="IPR050879">
    <property type="entry name" value="Acyltransferase_3"/>
</dbReference>
<feature type="transmembrane region" description="Helical" evidence="1">
    <location>
        <begin position="337"/>
        <end position="355"/>
    </location>
</feature>
<name>A0A4R1HGC3_9GAMM</name>
<feature type="transmembrane region" description="Helical" evidence="1">
    <location>
        <begin position="273"/>
        <end position="293"/>
    </location>
</feature>
<keyword evidence="1" id="KW-0472">Membrane</keyword>
<proteinExistence type="predicted"/>
<dbReference type="GO" id="GO:0000271">
    <property type="term" value="P:polysaccharide biosynthetic process"/>
    <property type="evidence" value="ECO:0007669"/>
    <property type="project" value="TreeGrafter"/>
</dbReference>
<sequence length="373" mass="42698">MIKGRNISEKKFQMDALDGLRGLAVMLVFLSHTSNGGYFLIPFLDMARTGKSGVMLFFVLSSFLLTHAFLIKSESAFSKDSLLNYLYRRFLRIFPLYVVYLTAGLVSTWLIRQWPGKIDIGIPFALSLQEYLAHILLQQGKGVTWSIMVEFRYYFILPVTAFIYIIAFKKKLFPSILFTVALVSMFLLAWPQSEVESNDSRLWPYIPVFLTGSVLALIHYSWQKCALSKIKYMPLVLETSGILGIIFLVLLIPSVASMLHYGERQFHMLHGQFIVHGVVWALVLFCCINGAGLMRNIFENNVLRYLGFVSFSIYLIHPMAISMVMRLPVEVGSTVRGWLMLMLTVGLAHISYKLIEVPTSRLRYPVKILQYQR</sequence>
<dbReference type="PANTHER" id="PTHR23028:SF53">
    <property type="entry name" value="ACYL_TRANSF_3 DOMAIN-CONTAINING PROTEIN"/>
    <property type="match status" value="1"/>
</dbReference>
<dbReference type="AlphaFoldDB" id="A0A4R1HGC3"/>
<reference evidence="3 4" key="1">
    <citation type="submission" date="2019-03" db="EMBL/GenBank/DDBJ databases">
        <title>Genomic Encyclopedia of Type Strains, Phase IV (KMG-IV): sequencing the most valuable type-strain genomes for metagenomic binning, comparative biology and taxonomic classification.</title>
        <authorList>
            <person name="Goeker M."/>
        </authorList>
    </citation>
    <scope>NUCLEOTIDE SEQUENCE [LARGE SCALE GENOMIC DNA]</scope>
    <source>
        <strain evidence="3 4">DSM 19610</strain>
    </source>
</reference>
<dbReference type="Proteomes" id="UP000295707">
    <property type="component" value="Unassembled WGS sequence"/>
</dbReference>
<feature type="transmembrane region" description="Helical" evidence="1">
    <location>
        <begin position="20"/>
        <end position="41"/>
    </location>
</feature>
<evidence type="ECO:0000256" key="1">
    <source>
        <dbReference type="SAM" id="Phobius"/>
    </source>
</evidence>
<dbReference type="GO" id="GO:0016747">
    <property type="term" value="F:acyltransferase activity, transferring groups other than amino-acyl groups"/>
    <property type="evidence" value="ECO:0007669"/>
    <property type="project" value="InterPro"/>
</dbReference>
<feature type="transmembrane region" description="Helical" evidence="1">
    <location>
        <begin position="53"/>
        <end position="70"/>
    </location>
</feature>
<gene>
    <name evidence="3" type="ORF">DFR30_2776</name>
</gene>
<keyword evidence="1" id="KW-1133">Transmembrane helix</keyword>
<dbReference type="EMBL" id="SMFX01000001">
    <property type="protein sequence ID" value="TCK19465.1"/>
    <property type="molecule type" value="Genomic_DNA"/>
</dbReference>